<accession>A0A2J6SA47</accession>
<dbReference type="InterPro" id="IPR052895">
    <property type="entry name" value="HetReg/Transcr_Mod"/>
</dbReference>
<evidence type="ECO:0000259" key="1">
    <source>
        <dbReference type="Pfam" id="PF06985"/>
    </source>
</evidence>
<dbReference type="PANTHER" id="PTHR24148">
    <property type="entry name" value="ANKYRIN REPEAT DOMAIN-CONTAINING PROTEIN 39 HOMOLOG-RELATED"/>
    <property type="match status" value="1"/>
</dbReference>
<dbReference type="Proteomes" id="UP000235786">
    <property type="component" value="Unassembled WGS sequence"/>
</dbReference>
<evidence type="ECO:0000313" key="2">
    <source>
        <dbReference type="EMBL" id="PMD47635.1"/>
    </source>
</evidence>
<reference evidence="2 3" key="1">
    <citation type="submission" date="2016-04" db="EMBL/GenBank/DDBJ databases">
        <title>A degradative enzymes factory behind the ericoid mycorrhizal symbiosis.</title>
        <authorList>
            <consortium name="DOE Joint Genome Institute"/>
            <person name="Martino E."/>
            <person name="Morin E."/>
            <person name="Grelet G."/>
            <person name="Kuo A."/>
            <person name="Kohler A."/>
            <person name="Daghino S."/>
            <person name="Barry K."/>
            <person name="Choi C."/>
            <person name="Cichocki N."/>
            <person name="Clum A."/>
            <person name="Copeland A."/>
            <person name="Hainaut M."/>
            <person name="Haridas S."/>
            <person name="Labutti K."/>
            <person name="Lindquist E."/>
            <person name="Lipzen A."/>
            <person name="Khouja H.-R."/>
            <person name="Murat C."/>
            <person name="Ohm R."/>
            <person name="Olson A."/>
            <person name="Spatafora J."/>
            <person name="Veneault-Fourrey C."/>
            <person name="Henrissat B."/>
            <person name="Grigoriev I."/>
            <person name="Martin F."/>
            <person name="Perotto S."/>
        </authorList>
    </citation>
    <scope>NUCLEOTIDE SEQUENCE [LARGE SCALE GENOMIC DNA]</scope>
    <source>
        <strain evidence="2 3">F</strain>
    </source>
</reference>
<sequence>DEKPLKLTASLFLALRDLRDEMRSFLLWTDGICINQNNDKEKGAQVQLMGRIYVEASNTIIYLGPADRDGKENRYLLSIRRGDGLPDPDTLCSIFQKEWFKRVWVVQEL</sequence>
<feature type="non-terminal residue" evidence="2">
    <location>
        <position position="109"/>
    </location>
</feature>
<gene>
    <name evidence="2" type="ORF">L207DRAFT_391705</name>
</gene>
<keyword evidence="3" id="KW-1185">Reference proteome</keyword>
<protein>
    <recommendedName>
        <fullName evidence="1">Heterokaryon incompatibility domain-containing protein</fullName>
    </recommendedName>
</protein>
<feature type="non-terminal residue" evidence="2">
    <location>
        <position position="1"/>
    </location>
</feature>
<dbReference type="Pfam" id="PF06985">
    <property type="entry name" value="HET"/>
    <property type="match status" value="1"/>
</dbReference>
<dbReference type="AlphaFoldDB" id="A0A2J6SA47"/>
<dbReference type="PANTHER" id="PTHR24148:SF73">
    <property type="entry name" value="HET DOMAIN PROTEIN (AFU_ORTHOLOGUE AFUA_8G01020)"/>
    <property type="match status" value="1"/>
</dbReference>
<name>A0A2J6SA47_HYAVF</name>
<dbReference type="STRING" id="1149755.A0A2J6SA47"/>
<dbReference type="InterPro" id="IPR010730">
    <property type="entry name" value="HET"/>
</dbReference>
<organism evidence="2 3">
    <name type="scientific">Hyaloscypha variabilis (strain UAMH 11265 / GT02V1 / F)</name>
    <name type="common">Meliniomyces variabilis</name>
    <dbReference type="NCBI Taxonomy" id="1149755"/>
    <lineage>
        <taxon>Eukaryota</taxon>
        <taxon>Fungi</taxon>
        <taxon>Dikarya</taxon>
        <taxon>Ascomycota</taxon>
        <taxon>Pezizomycotina</taxon>
        <taxon>Leotiomycetes</taxon>
        <taxon>Helotiales</taxon>
        <taxon>Hyaloscyphaceae</taxon>
        <taxon>Hyaloscypha</taxon>
        <taxon>Hyaloscypha variabilis</taxon>
    </lineage>
</organism>
<evidence type="ECO:0000313" key="3">
    <source>
        <dbReference type="Proteomes" id="UP000235786"/>
    </source>
</evidence>
<dbReference type="EMBL" id="KZ613938">
    <property type="protein sequence ID" value="PMD47635.1"/>
    <property type="molecule type" value="Genomic_DNA"/>
</dbReference>
<feature type="domain" description="Heterokaryon incompatibility" evidence="1">
    <location>
        <begin position="3"/>
        <end position="108"/>
    </location>
</feature>
<proteinExistence type="predicted"/>
<dbReference type="OrthoDB" id="3526006at2759"/>